<evidence type="ECO:0000256" key="1">
    <source>
        <dbReference type="ARBA" id="ARBA00009199"/>
    </source>
</evidence>
<dbReference type="PANTHER" id="PTHR11895:SF7">
    <property type="entry name" value="GLUTAMYL-TRNA(GLN) AMIDOTRANSFERASE SUBUNIT A, MITOCHONDRIAL"/>
    <property type="match status" value="1"/>
</dbReference>
<proteinExistence type="inferred from homology"/>
<dbReference type="AlphaFoldDB" id="A0A512DRQ0"/>
<organism evidence="3 4">
    <name type="scientific">Skermanella aerolata</name>
    <dbReference type="NCBI Taxonomy" id="393310"/>
    <lineage>
        <taxon>Bacteria</taxon>
        <taxon>Pseudomonadati</taxon>
        <taxon>Pseudomonadota</taxon>
        <taxon>Alphaproteobacteria</taxon>
        <taxon>Rhodospirillales</taxon>
        <taxon>Azospirillaceae</taxon>
        <taxon>Skermanella</taxon>
    </lineage>
</organism>
<reference evidence="3 4" key="1">
    <citation type="submission" date="2019-07" db="EMBL/GenBank/DDBJ databases">
        <title>Whole genome shotgun sequence of Skermanella aerolata NBRC 106429.</title>
        <authorList>
            <person name="Hosoyama A."/>
            <person name="Uohara A."/>
            <person name="Ohji S."/>
            <person name="Ichikawa N."/>
        </authorList>
    </citation>
    <scope>NUCLEOTIDE SEQUENCE [LARGE SCALE GENOMIC DNA]</scope>
    <source>
        <strain evidence="3 4">NBRC 106429</strain>
    </source>
</reference>
<keyword evidence="4" id="KW-1185">Reference proteome</keyword>
<dbReference type="InterPro" id="IPR000120">
    <property type="entry name" value="Amidase"/>
</dbReference>
<name>A0A512DRQ0_9PROT</name>
<dbReference type="SUPFAM" id="SSF75304">
    <property type="entry name" value="Amidase signature (AS) enzymes"/>
    <property type="match status" value="1"/>
</dbReference>
<dbReference type="PANTHER" id="PTHR11895">
    <property type="entry name" value="TRANSAMIDASE"/>
    <property type="match status" value="1"/>
</dbReference>
<dbReference type="InterPro" id="IPR036928">
    <property type="entry name" value="AS_sf"/>
</dbReference>
<dbReference type="Gene3D" id="3.90.1300.10">
    <property type="entry name" value="Amidase signature (AS) domain"/>
    <property type="match status" value="1"/>
</dbReference>
<comment type="caution">
    <text evidence="3">The sequence shown here is derived from an EMBL/GenBank/DDBJ whole genome shotgun (WGS) entry which is preliminary data.</text>
</comment>
<dbReference type="Pfam" id="PF01425">
    <property type="entry name" value="Amidase"/>
    <property type="match status" value="1"/>
</dbReference>
<accession>A0A512DRQ0</accession>
<dbReference type="OrthoDB" id="9811471at2"/>
<dbReference type="GO" id="GO:0003824">
    <property type="term" value="F:catalytic activity"/>
    <property type="evidence" value="ECO:0007669"/>
    <property type="project" value="InterPro"/>
</dbReference>
<evidence type="ECO:0000259" key="2">
    <source>
        <dbReference type="Pfam" id="PF01425"/>
    </source>
</evidence>
<evidence type="ECO:0000313" key="3">
    <source>
        <dbReference type="EMBL" id="GEO39169.1"/>
    </source>
</evidence>
<dbReference type="RefSeq" id="WP_052831867.1">
    <property type="nucleotide sequence ID" value="NZ_BJYZ01000014.1"/>
</dbReference>
<gene>
    <name evidence="3" type="ORF">SAE02_33170</name>
</gene>
<feature type="domain" description="Amidase" evidence="2">
    <location>
        <begin position="27"/>
        <end position="444"/>
    </location>
</feature>
<dbReference type="InterPro" id="IPR023631">
    <property type="entry name" value="Amidase_dom"/>
</dbReference>
<comment type="similarity">
    <text evidence="1">Belongs to the amidase family.</text>
</comment>
<dbReference type="Proteomes" id="UP000321523">
    <property type="component" value="Unassembled WGS sequence"/>
</dbReference>
<sequence>MRVEDAMHQPIREVAEAIRTGALSPVELTTAYLDRIAQKDKDLHAFVHIASDALDQAKLLEAAAREGRIAGPLHGIPLAIKDNYLTADMPTRAGTEATIEFANAEGAAVRKLREAGAILLGKTRMHEFAWGMETPPARNPFDTDRVPGGSSGGSGIAVAAGFAMAALGSDTGGSIRIPASLCGTVGIKPTFGRIGRSGIVPHSWSLDHAGPLTRTVADAALLVDIMSGYDPADAGSANEPPTDLQPALTAGASGLRVGVCRNHFFEALDDEVAASVETTISSLAAQSAEVVEFEVPELAYGLGAIFAIELASSTSYHLHHLMAGRTSAYQKDVRLLVEMGRFVTASDYLQAERYRTMLAEKFLPVFADVDVVVGPTMPLTAWRSGQREVELGGKRESVLETSWRFTYPWNLLGLPAISLPCGYDRNGLPIGFQIAGAAFDEASVIRTAAIVERTVKTHHCF</sequence>
<protein>
    <submittedName>
        <fullName evidence="3">Amidase</fullName>
    </submittedName>
</protein>
<dbReference type="EMBL" id="BJYZ01000014">
    <property type="protein sequence ID" value="GEO39169.1"/>
    <property type="molecule type" value="Genomic_DNA"/>
</dbReference>
<evidence type="ECO:0000313" key="4">
    <source>
        <dbReference type="Proteomes" id="UP000321523"/>
    </source>
</evidence>